<keyword evidence="6" id="KW-1185">Reference proteome</keyword>
<dbReference type="SMART" id="SM00342">
    <property type="entry name" value="HTH_ARAC"/>
    <property type="match status" value="1"/>
</dbReference>
<dbReference type="EMBL" id="QQBC01000006">
    <property type="protein sequence ID" value="RDI65371.1"/>
    <property type="molecule type" value="Genomic_DNA"/>
</dbReference>
<keyword evidence="3" id="KW-0804">Transcription</keyword>
<reference evidence="5 6" key="1">
    <citation type="submission" date="2018-07" db="EMBL/GenBank/DDBJ databases">
        <title>Genomic Encyclopedia of Type Strains, Phase IV (KMG-IV): sequencing the most valuable type-strain genomes for metagenomic binning, comparative biology and taxonomic classification.</title>
        <authorList>
            <person name="Goeker M."/>
        </authorList>
    </citation>
    <scope>NUCLEOTIDE SEQUENCE [LARGE SCALE GENOMIC DNA]</scope>
    <source>
        <strain evidence="5 6">DSM 44290</strain>
    </source>
</reference>
<evidence type="ECO:0000256" key="3">
    <source>
        <dbReference type="ARBA" id="ARBA00023163"/>
    </source>
</evidence>
<dbReference type="PRINTS" id="PR00032">
    <property type="entry name" value="HTHARAC"/>
</dbReference>
<dbReference type="InterPro" id="IPR020449">
    <property type="entry name" value="Tscrpt_reg_AraC-type_HTH"/>
</dbReference>
<dbReference type="SUPFAM" id="SSF46689">
    <property type="entry name" value="Homeodomain-like"/>
    <property type="match status" value="2"/>
</dbReference>
<accession>A0A370I5G6</accession>
<evidence type="ECO:0000259" key="4">
    <source>
        <dbReference type="PROSITE" id="PS01124"/>
    </source>
</evidence>
<protein>
    <submittedName>
        <fullName evidence="5">AraC family transcriptional regulator</fullName>
    </submittedName>
</protein>
<dbReference type="PANTHER" id="PTHR43280:SF32">
    <property type="entry name" value="TRANSCRIPTIONAL REGULATORY PROTEIN"/>
    <property type="match status" value="1"/>
</dbReference>
<name>A0A370I5G6_9NOCA</name>
<dbReference type="STRING" id="1210086.GCA_001613105_02199"/>
<organism evidence="5 6">
    <name type="scientific">Nocardia pseudobrasiliensis</name>
    <dbReference type="NCBI Taxonomy" id="45979"/>
    <lineage>
        <taxon>Bacteria</taxon>
        <taxon>Bacillati</taxon>
        <taxon>Actinomycetota</taxon>
        <taxon>Actinomycetes</taxon>
        <taxon>Mycobacteriales</taxon>
        <taxon>Nocardiaceae</taxon>
        <taxon>Nocardia</taxon>
    </lineage>
</organism>
<gene>
    <name evidence="5" type="ORF">DFR76_106241</name>
</gene>
<dbReference type="PROSITE" id="PS00041">
    <property type="entry name" value="HTH_ARAC_FAMILY_1"/>
    <property type="match status" value="1"/>
</dbReference>
<dbReference type="InterPro" id="IPR009057">
    <property type="entry name" value="Homeodomain-like_sf"/>
</dbReference>
<dbReference type="GO" id="GO:0003700">
    <property type="term" value="F:DNA-binding transcription factor activity"/>
    <property type="evidence" value="ECO:0007669"/>
    <property type="project" value="InterPro"/>
</dbReference>
<dbReference type="InterPro" id="IPR018062">
    <property type="entry name" value="HTH_AraC-typ_CS"/>
</dbReference>
<keyword evidence="1" id="KW-0805">Transcription regulation</keyword>
<dbReference type="GO" id="GO:0043565">
    <property type="term" value="F:sequence-specific DNA binding"/>
    <property type="evidence" value="ECO:0007669"/>
    <property type="project" value="InterPro"/>
</dbReference>
<dbReference type="AlphaFoldDB" id="A0A370I5G6"/>
<evidence type="ECO:0000256" key="2">
    <source>
        <dbReference type="ARBA" id="ARBA00023125"/>
    </source>
</evidence>
<sequence>MNSIVIALHAEKLGDHRQDWDYLRYMNQAARLVRHQGGVPVYGYRSDPLTPPVSLMRYDPSTRPTGHPHIHDFPVLWYSAASGTVCVVAAGEVVDGTAAGIDGMGTAVMFDPAALGEDARAPWPAWHSHPLLYPFLHGRRDGLLRLTIPPERRPLWDNAIAAIEAELTERHDGYRQATRAHLTLLLIDLSRIAADVVGDLRRSGEPLLAEVFDIIDKRHHEPLSLSDIARTVNLTPGYLTTVVRHRTGRTVQDWILHHRMTQARRLLTETTLPISEIARRVGLPDPGYFTRQFRRTHGLPPRTFRINSPT</sequence>
<dbReference type="Gene3D" id="1.10.10.60">
    <property type="entry name" value="Homeodomain-like"/>
    <property type="match status" value="2"/>
</dbReference>
<feature type="domain" description="HTH araC/xylS-type" evidence="4">
    <location>
        <begin position="209"/>
        <end position="307"/>
    </location>
</feature>
<proteinExistence type="predicted"/>
<evidence type="ECO:0000256" key="1">
    <source>
        <dbReference type="ARBA" id="ARBA00023015"/>
    </source>
</evidence>
<keyword evidence="2" id="KW-0238">DNA-binding</keyword>
<evidence type="ECO:0000313" key="6">
    <source>
        <dbReference type="Proteomes" id="UP000254869"/>
    </source>
</evidence>
<dbReference type="Proteomes" id="UP000254869">
    <property type="component" value="Unassembled WGS sequence"/>
</dbReference>
<evidence type="ECO:0000313" key="5">
    <source>
        <dbReference type="EMBL" id="RDI65371.1"/>
    </source>
</evidence>
<dbReference type="Pfam" id="PF12833">
    <property type="entry name" value="HTH_18"/>
    <property type="match status" value="1"/>
</dbReference>
<dbReference type="PROSITE" id="PS01124">
    <property type="entry name" value="HTH_ARAC_FAMILY_2"/>
    <property type="match status" value="1"/>
</dbReference>
<comment type="caution">
    <text evidence="5">The sequence shown here is derived from an EMBL/GenBank/DDBJ whole genome shotgun (WGS) entry which is preliminary data.</text>
</comment>
<dbReference type="InterPro" id="IPR018060">
    <property type="entry name" value="HTH_AraC"/>
</dbReference>
<dbReference type="PANTHER" id="PTHR43280">
    <property type="entry name" value="ARAC-FAMILY TRANSCRIPTIONAL REGULATOR"/>
    <property type="match status" value="1"/>
</dbReference>